<dbReference type="SUPFAM" id="SSF51197">
    <property type="entry name" value="Clavaminate synthase-like"/>
    <property type="match status" value="1"/>
</dbReference>
<evidence type="ECO:0000313" key="3">
    <source>
        <dbReference type="Proteomes" id="UP000031599"/>
    </source>
</evidence>
<accession>A0A0C1ZB76</accession>
<feature type="repeat" description="TPR" evidence="1">
    <location>
        <begin position="246"/>
        <end position="279"/>
    </location>
</feature>
<name>A0A0C1ZB76_9BACT</name>
<gene>
    <name evidence="2" type="ORF">DB30_06236</name>
</gene>
<dbReference type="InterPro" id="IPR011990">
    <property type="entry name" value="TPR-like_helical_dom_sf"/>
</dbReference>
<sequence length="698" mass="75977">MAALIPSSTAELDAWLSQEIQDELGTRAYLLRAIAWCRRGALARARADIDAALAKLPAHELVELTCGLISYVTRDYDRALVLLDRVADGHRYMAAPTLRELIARLGRLGWTEEQRERQRQLGALGIRDLRAHVKGLQQTRAASGRGSVADQPEQVWASLYELGPREVEARLEQLAALGGRGTASELAGVRARLQLLLGQLDAAADALAGFEVGDPELADEHLALALARGEFARVAAAPLDHARGSARAWRLRAEALLELGQLDGSAQALARADELEPDHAITQLVWFLVDAASGERPADAARFVELYALAPGLVSDAARELGVAIWIDGGVVDDPAVLARVCARARALLTADRSAAPISYRSVSGSGTTRLRHVPAAGVARVAHADDEGDLVRAARLLLRSLERHPKGARSAHAATAVRSLDAEQIDQFMADGYVHLRGAFPRSLAQSIVDSAHRRLAQDPARWLSGPHAKRQAAELARYDRNDPRTWPQGRLDVVGERPFTISEFSPFAERAVFQLLGDAGRIRTRSWTSNLIVQYPRRAEWDPSARAWEPRPNQESWHLDSPSVQTRLDQLRMGLLVFIVFSDLLPASGNSWLALDSPAKVARKLAAAPEGVDFCDVHAGRAITSECERLFEVTGEAGDLLLVHPLMLHSASPNPSPRIRFLGNPMVYLQAPLDHRRADASPVELVIARALAGLMA</sequence>
<protein>
    <submittedName>
        <fullName evidence="2">Uncharacterized protein</fullName>
    </submittedName>
</protein>
<dbReference type="EMBL" id="JMCC02000063">
    <property type="protein sequence ID" value="KIG14934.1"/>
    <property type="molecule type" value="Genomic_DNA"/>
</dbReference>
<dbReference type="AlphaFoldDB" id="A0A0C1ZB76"/>
<dbReference type="Proteomes" id="UP000031599">
    <property type="component" value="Unassembled WGS sequence"/>
</dbReference>
<proteinExistence type="predicted"/>
<keyword evidence="1" id="KW-0802">TPR repeat</keyword>
<comment type="caution">
    <text evidence="2">The sequence shown here is derived from an EMBL/GenBank/DDBJ whole genome shotgun (WGS) entry which is preliminary data.</text>
</comment>
<evidence type="ECO:0000256" key="1">
    <source>
        <dbReference type="PROSITE-ProRule" id="PRU00339"/>
    </source>
</evidence>
<reference evidence="2 3" key="1">
    <citation type="submission" date="2014-12" db="EMBL/GenBank/DDBJ databases">
        <title>Genome assembly of Enhygromyxa salina DSM 15201.</title>
        <authorList>
            <person name="Sharma G."/>
            <person name="Subramanian S."/>
        </authorList>
    </citation>
    <scope>NUCLEOTIDE SEQUENCE [LARGE SCALE GENOMIC DNA]</scope>
    <source>
        <strain evidence="2 3">DSM 15201</strain>
    </source>
</reference>
<dbReference type="SUPFAM" id="SSF48452">
    <property type="entry name" value="TPR-like"/>
    <property type="match status" value="1"/>
</dbReference>
<organism evidence="2 3">
    <name type="scientific">Enhygromyxa salina</name>
    <dbReference type="NCBI Taxonomy" id="215803"/>
    <lineage>
        <taxon>Bacteria</taxon>
        <taxon>Pseudomonadati</taxon>
        <taxon>Myxococcota</taxon>
        <taxon>Polyangia</taxon>
        <taxon>Nannocystales</taxon>
        <taxon>Nannocystaceae</taxon>
        <taxon>Enhygromyxa</taxon>
    </lineage>
</organism>
<evidence type="ECO:0000313" key="2">
    <source>
        <dbReference type="EMBL" id="KIG14934.1"/>
    </source>
</evidence>
<dbReference type="InterPro" id="IPR019734">
    <property type="entry name" value="TPR_rpt"/>
</dbReference>
<dbReference type="SMART" id="SM00028">
    <property type="entry name" value="TPR"/>
    <property type="match status" value="2"/>
</dbReference>
<dbReference type="Gene3D" id="2.60.120.620">
    <property type="entry name" value="q2cbj1_9rhob like domain"/>
    <property type="match status" value="1"/>
</dbReference>
<dbReference type="PROSITE" id="PS50005">
    <property type="entry name" value="TPR"/>
    <property type="match status" value="1"/>
</dbReference>